<dbReference type="Gene3D" id="3.90.1750.20">
    <property type="entry name" value="Putative Large Serine Recombinase, Chain B, Domain 2"/>
    <property type="match status" value="1"/>
</dbReference>
<keyword evidence="6" id="KW-1185">Reference proteome</keyword>
<dbReference type="PANTHER" id="PTHR30461">
    <property type="entry name" value="DNA-INVERTASE FROM LAMBDOID PROPHAGE"/>
    <property type="match status" value="1"/>
</dbReference>
<feature type="coiled-coil region" evidence="3">
    <location>
        <begin position="240"/>
        <end position="267"/>
    </location>
</feature>
<keyword evidence="1" id="KW-0238">DNA-binding</keyword>
<evidence type="ECO:0000259" key="4">
    <source>
        <dbReference type="PROSITE" id="PS51737"/>
    </source>
</evidence>
<dbReference type="InterPro" id="IPR011109">
    <property type="entry name" value="DNA_bind_recombinase_dom"/>
</dbReference>
<dbReference type="EMBL" id="FMHZ01000002">
    <property type="protein sequence ID" value="SCL70598.1"/>
    <property type="molecule type" value="Genomic_DNA"/>
</dbReference>
<evidence type="ECO:0000256" key="3">
    <source>
        <dbReference type="SAM" id="Coils"/>
    </source>
</evidence>
<dbReference type="InterPro" id="IPR038109">
    <property type="entry name" value="DNA_bind_recomb_sf"/>
</dbReference>
<sequence>MRCYGYDETGLEIIDAEAAVIRDVVKRVLDGESMRSTVADLRAREIMTSAGRPWTQQSLSRLLRNPRLAGLRTYHGEVVGSGSWAPIIDAATHQRLLELLDAPERKQPGATNVRKYLLSGGFLVCGYPLPDEHGPGTHIDGKPLYTQPSNSGKRGYVCRAGSPSYGCGRIRIAAESLEEEVAARALARLASPKVRARLERAVGSALSGEGTMQAVLQAIDDRLAEAGQAYAKREISLVTLTAIEAEAKREQKQLRERLAQAQRLQALPATTPEGLAEWWIDAPLERRRELLALVLDRIIVKPATRAGATQLDVDRLEFVWK</sequence>
<dbReference type="AlphaFoldDB" id="A0A1C6VW69"/>
<dbReference type="Proteomes" id="UP000199001">
    <property type="component" value="Unassembled WGS sequence"/>
</dbReference>
<dbReference type="GO" id="GO:0003677">
    <property type="term" value="F:DNA binding"/>
    <property type="evidence" value="ECO:0007669"/>
    <property type="project" value="UniProtKB-KW"/>
</dbReference>
<keyword evidence="2" id="KW-0233">DNA recombination</keyword>
<dbReference type="OrthoDB" id="4500247at2"/>
<proteinExistence type="predicted"/>
<dbReference type="PANTHER" id="PTHR30461:SF2">
    <property type="entry name" value="SERINE RECOMBINASE PINE-RELATED"/>
    <property type="match status" value="1"/>
</dbReference>
<dbReference type="InterPro" id="IPR050639">
    <property type="entry name" value="SSR_resolvase"/>
</dbReference>
<dbReference type="GO" id="GO:0000150">
    <property type="term" value="F:DNA strand exchange activity"/>
    <property type="evidence" value="ECO:0007669"/>
    <property type="project" value="InterPro"/>
</dbReference>
<keyword evidence="3" id="KW-0175">Coiled coil</keyword>
<protein>
    <submittedName>
        <fullName evidence="5">Recombinase</fullName>
    </submittedName>
</protein>
<feature type="domain" description="Recombinase" evidence="4">
    <location>
        <begin position="3"/>
        <end position="106"/>
    </location>
</feature>
<dbReference type="RefSeq" id="WP_091105798.1">
    <property type="nucleotide sequence ID" value="NZ_FMHZ01000002.1"/>
</dbReference>
<evidence type="ECO:0000313" key="5">
    <source>
        <dbReference type="EMBL" id="SCL70598.1"/>
    </source>
</evidence>
<evidence type="ECO:0000256" key="1">
    <source>
        <dbReference type="ARBA" id="ARBA00023125"/>
    </source>
</evidence>
<organism evidence="5 6">
    <name type="scientific">Micromonospora citrea</name>
    <dbReference type="NCBI Taxonomy" id="47855"/>
    <lineage>
        <taxon>Bacteria</taxon>
        <taxon>Bacillati</taxon>
        <taxon>Actinomycetota</taxon>
        <taxon>Actinomycetes</taxon>
        <taxon>Micromonosporales</taxon>
        <taxon>Micromonosporaceae</taxon>
        <taxon>Micromonospora</taxon>
    </lineage>
</organism>
<dbReference type="STRING" id="47855.GA0070606_5449"/>
<name>A0A1C6VW69_9ACTN</name>
<dbReference type="Pfam" id="PF07508">
    <property type="entry name" value="Recombinase"/>
    <property type="match status" value="1"/>
</dbReference>
<gene>
    <name evidence="5" type="ORF">GA0070606_5449</name>
</gene>
<reference evidence="6" key="1">
    <citation type="submission" date="2016-06" db="EMBL/GenBank/DDBJ databases">
        <authorList>
            <person name="Varghese N."/>
            <person name="Submissions Spin"/>
        </authorList>
    </citation>
    <scope>NUCLEOTIDE SEQUENCE [LARGE SCALE GENOMIC DNA]</scope>
    <source>
        <strain evidence="6">DSM 43903</strain>
    </source>
</reference>
<evidence type="ECO:0000313" key="6">
    <source>
        <dbReference type="Proteomes" id="UP000199001"/>
    </source>
</evidence>
<dbReference type="PROSITE" id="PS51737">
    <property type="entry name" value="RECOMBINASE_DNA_BIND"/>
    <property type="match status" value="1"/>
</dbReference>
<accession>A0A1C6VW69</accession>
<evidence type="ECO:0000256" key="2">
    <source>
        <dbReference type="ARBA" id="ARBA00023172"/>
    </source>
</evidence>